<dbReference type="Pfam" id="PF12248">
    <property type="entry name" value="Methyltransf_FA"/>
    <property type="match status" value="1"/>
</dbReference>
<dbReference type="PANTHER" id="PTHR47457:SF1">
    <property type="entry name" value="BTB DOMAIN-CONTAINING PROTEIN-RELATED"/>
    <property type="match status" value="1"/>
</dbReference>
<protein>
    <recommendedName>
        <fullName evidence="3">BTB domain-containing protein</fullName>
    </recommendedName>
</protein>
<accession>A0A7N0R7Y1</accession>
<evidence type="ECO:0000313" key="5">
    <source>
        <dbReference type="Proteomes" id="UP000594263"/>
    </source>
</evidence>
<dbReference type="InterPro" id="IPR022041">
    <property type="entry name" value="Methyltransf_FA"/>
</dbReference>
<dbReference type="EnsemblPlants" id="Kaladp0001s0019.1.v1.1">
    <property type="protein sequence ID" value="Kaladp0001s0019.1.v1.1"/>
    <property type="gene ID" value="Kaladp0001s0019.v1.1"/>
</dbReference>
<dbReference type="SUPFAM" id="SSF54695">
    <property type="entry name" value="POZ domain"/>
    <property type="match status" value="2"/>
</dbReference>
<organism evidence="4 5">
    <name type="scientific">Kalanchoe fedtschenkoi</name>
    <name type="common">Lavender scallops</name>
    <name type="synonym">South American air plant</name>
    <dbReference type="NCBI Taxonomy" id="63787"/>
    <lineage>
        <taxon>Eukaryota</taxon>
        <taxon>Viridiplantae</taxon>
        <taxon>Streptophyta</taxon>
        <taxon>Embryophyta</taxon>
        <taxon>Tracheophyta</taxon>
        <taxon>Spermatophyta</taxon>
        <taxon>Magnoliopsida</taxon>
        <taxon>eudicotyledons</taxon>
        <taxon>Gunneridae</taxon>
        <taxon>Pentapetalae</taxon>
        <taxon>Saxifragales</taxon>
        <taxon>Crassulaceae</taxon>
        <taxon>Kalanchoe</taxon>
    </lineage>
</organism>
<dbReference type="PROSITE" id="PS50097">
    <property type="entry name" value="BTB"/>
    <property type="match status" value="2"/>
</dbReference>
<name>A0A7N0R7Y1_KALFE</name>
<dbReference type="InterPro" id="IPR011705">
    <property type="entry name" value="BACK"/>
</dbReference>
<comment type="pathway">
    <text evidence="2">Protein modification; protein ubiquitination.</text>
</comment>
<dbReference type="Pfam" id="PF07707">
    <property type="entry name" value="BACK"/>
    <property type="match status" value="1"/>
</dbReference>
<dbReference type="Proteomes" id="UP000594263">
    <property type="component" value="Unplaced"/>
</dbReference>
<evidence type="ECO:0000256" key="1">
    <source>
        <dbReference type="ARBA" id="ARBA00002668"/>
    </source>
</evidence>
<sequence>MDEKSQKTFFTVKPFECAWRKELRFREAGRGCVAFEAFAHNDVTIVFRENAGSLHYHYKTDNSPHYTVILGSHKNRRLKIEVDGKTMVDVAGIGLCSSSAFQSYWISVYDGLICVGTGRYPFQNLLFRWLDANPNYNVQYVGLSSWDKHVVYRNVNVLPLTQNHMTLWRHVDYVEHKWEEDGEEQIDDRDAGYDKWGLEDFLESWELSDAFFIVGSEERLVPAHRVILEAAGKFLVGSSEEVIHLPGVTYPILHGLLQYIYTGHTQITESGLGLLRDLSMQYEVTPLLKQCDEIIERFKMNKKLFDSGKNVEISYPSSRPHCSITFTSGFPLNAQKLCEWYYTGKYCDVDILVDGYLVAHPHKIILGLCSAPFTKMLTNGMRESISSKICLSDVSPEAVKNMVEFMYKGELSLEDVTDVGGLLLQLLLLADQFGITLLHQECCKTLLECLSEGSACSILQVISPVPSCRLIEETCKRKFSMHFDYCTTANLDFVWLDKAVFRSIIQHPDLTVTSEERVLNAILLWCMEAKELVGWEAVDELLIDSTPEFLFGERLHMVYELLPFVRFPLLPKYLLKKLEQSELCRQMPILSSLVMEALNFLESGSSTPERDQNLRLQHRRSSFRELQYVCDGDSNGVLYFAGTSYGQHQWVNPVLSKKIVITASSPISRYTDPKSLVSRTYQGTSFSGLRIEGGSTCAWWMVDIGEDHQLMCNYYTMRQDGSRTYIRWWNLQGSLDCKNWTDLRVHENDQSLCIPGQFASWPVTGSNSLLPFRYFRVVLTRHTTDTANPWNFCICFLELYGYFR</sequence>
<dbReference type="SUPFAM" id="SSF49785">
    <property type="entry name" value="Galactose-binding domain-like"/>
    <property type="match status" value="1"/>
</dbReference>
<dbReference type="InterPro" id="IPR008979">
    <property type="entry name" value="Galactose-bd-like_sf"/>
</dbReference>
<dbReference type="Gene3D" id="3.30.710.10">
    <property type="entry name" value="Potassium Channel Kv1.1, Chain A"/>
    <property type="match status" value="2"/>
</dbReference>
<dbReference type="SMART" id="SM00875">
    <property type="entry name" value="BACK"/>
    <property type="match status" value="1"/>
</dbReference>
<dbReference type="Gene3D" id="2.60.120.260">
    <property type="entry name" value="Galactose-binding domain-like"/>
    <property type="match status" value="1"/>
</dbReference>
<reference evidence="4" key="1">
    <citation type="submission" date="2021-01" db="UniProtKB">
        <authorList>
            <consortium name="EnsemblPlants"/>
        </authorList>
    </citation>
    <scope>IDENTIFICATION</scope>
</reference>
<dbReference type="AlphaFoldDB" id="A0A7N0R7Y1"/>
<dbReference type="Gene3D" id="1.25.40.420">
    <property type="match status" value="1"/>
</dbReference>
<dbReference type="Pfam" id="PF00651">
    <property type="entry name" value="BTB"/>
    <property type="match status" value="2"/>
</dbReference>
<proteinExistence type="predicted"/>
<dbReference type="InterPro" id="IPR000421">
    <property type="entry name" value="FA58C"/>
</dbReference>
<dbReference type="Pfam" id="PF00754">
    <property type="entry name" value="F5_F8_type_C"/>
    <property type="match status" value="1"/>
</dbReference>
<evidence type="ECO:0000313" key="4">
    <source>
        <dbReference type="EnsemblPlants" id="Kaladp0001s0019.1.v1.1"/>
    </source>
</evidence>
<dbReference type="PANTHER" id="PTHR47457">
    <property type="entry name" value="OS05G0345500 PROTEIN"/>
    <property type="match status" value="1"/>
</dbReference>
<evidence type="ECO:0000256" key="2">
    <source>
        <dbReference type="ARBA" id="ARBA00004906"/>
    </source>
</evidence>
<dbReference type="Gramene" id="Kaladp0001s0019.1.v1.1">
    <property type="protein sequence ID" value="Kaladp0001s0019.1.v1.1"/>
    <property type="gene ID" value="Kaladp0001s0019.v1.1"/>
</dbReference>
<dbReference type="OMA" id="ISLWKHV"/>
<keyword evidence="5" id="KW-1185">Reference proteome</keyword>
<dbReference type="InterPro" id="IPR000210">
    <property type="entry name" value="BTB/POZ_dom"/>
</dbReference>
<dbReference type="CDD" id="cd18186">
    <property type="entry name" value="BTB_POZ_ZBTB_KLHL-like"/>
    <property type="match status" value="1"/>
</dbReference>
<comment type="function">
    <text evidence="1">May act as a substrate-specific adapter of an E3 ubiquitin-protein ligase complex (CUL3-RBX1-BTB) which mediates the ubiquitination and subsequent proteasomal degradation of target proteins.</text>
</comment>
<feature type="domain" description="BTB" evidence="3">
    <location>
        <begin position="208"/>
        <end position="269"/>
    </location>
</feature>
<dbReference type="SMART" id="SM00225">
    <property type="entry name" value="BTB"/>
    <property type="match status" value="2"/>
</dbReference>
<dbReference type="InterPro" id="IPR011333">
    <property type="entry name" value="SKP1/BTB/POZ_sf"/>
</dbReference>
<dbReference type="EnsemblPlants" id="Kaladp0001s0019.2.v1.1">
    <property type="protein sequence ID" value="Kaladp0001s0019.2.v1.1"/>
    <property type="gene ID" value="Kaladp0001s0019.v1.1"/>
</dbReference>
<evidence type="ECO:0000259" key="3">
    <source>
        <dbReference type="PROSITE" id="PS50097"/>
    </source>
</evidence>
<dbReference type="Gramene" id="Kaladp0001s0019.2.v1.1">
    <property type="protein sequence ID" value="Kaladp0001s0019.2.v1.1"/>
    <property type="gene ID" value="Kaladp0001s0019.v1.1"/>
</dbReference>
<feature type="domain" description="BTB" evidence="3">
    <location>
        <begin position="347"/>
        <end position="415"/>
    </location>
</feature>